<dbReference type="VEuPathDB" id="FungiDB:RhiirFUN_007867"/>
<evidence type="ECO:0000256" key="1">
    <source>
        <dbReference type="PROSITE-ProRule" id="PRU00325"/>
    </source>
</evidence>
<keyword evidence="1" id="KW-0479">Metal-binding</keyword>
<name>A0A2N0S4F9_9GLOM</name>
<accession>A0A2N0S4F9</accession>
<keyword evidence="1" id="KW-0862">Zinc</keyword>
<keyword evidence="1" id="KW-0863">Zinc-finger</keyword>
<evidence type="ECO:0000259" key="3">
    <source>
        <dbReference type="PROSITE" id="PS50966"/>
    </source>
</evidence>
<reference evidence="4 5" key="2">
    <citation type="submission" date="2017-10" db="EMBL/GenBank/DDBJ databases">
        <title>Genome analyses suggest a sexual origin of heterokaryosis in a supposedly ancient asexual fungus.</title>
        <authorList>
            <person name="Corradi N."/>
            <person name="Sedzielewska K."/>
            <person name="Noel J."/>
            <person name="Charron P."/>
            <person name="Farinelli L."/>
            <person name="Marton T."/>
            <person name="Kruger M."/>
            <person name="Pelin A."/>
            <person name="Brachmann A."/>
            <person name="Corradi N."/>
        </authorList>
    </citation>
    <scope>NUCLEOTIDE SEQUENCE [LARGE SCALE GENOMIC DNA]</scope>
    <source>
        <strain evidence="4 5">A1</strain>
    </source>
</reference>
<reference evidence="4 5" key="1">
    <citation type="submission" date="2017-10" db="EMBL/GenBank/DDBJ databases">
        <title>Extensive intraspecific genome diversity in a model arbuscular mycorrhizal fungus.</title>
        <authorList>
            <person name="Chen E.C.H."/>
            <person name="Morin E."/>
            <person name="Baudet D."/>
            <person name="Noel J."/>
            <person name="Ndikumana S."/>
            <person name="Charron P."/>
            <person name="St-Onge C."/>
            <person name="Giorgi J."/>
            <person name="Grigoriev I.V."/>
            <person name="Roux C."/>
            <person name="Martin F.M."/>
            <person name="Corradi N."/>
        </authorList>
    </citation>
    <scope>NUCLEOTIDE SEQUENCE [LARGE SCALE GENOMIC DNA]</scope>
    <source>
        <strain evidence="4 5">A1</strain>
    </source>
</reference>
<dbReference type="EMBL" id="LLXH01000222">
    <property type="protein sequence ID" value="PKC70441.1"/>
    <property type="molecule type" value="Genomic_DNA"/>
</dbReference>
<evidence type="ECO:0000313" key="4">
    <source>
        <dbReference type="EMBL" id="PKC70441.1"/>
    </source>
</evidence>
<feature type="region of interest" description="Disordered" evidence="2">
    <location>
        <begin position="300"/>
        <end position="326"/>
    </location>
</feature>
<dbReference type="InterPro" id="IPR007527">
    <property type="entry name" value="Znf_SWIM"/>
</dbReference>
<sequence>MNAVLKREILNSNTSLLQLAEVIHRRHKEEEKQKEFAFWKTVIPCVVDLQTASFLFPAIEALIKKYLTTPLYNLQVQEINQSVYYKCEQFELNQIDMFEQISEVIDTGFLEDLPDERKACIKSIFYHVNQREIKEIWGISVQNTQKFKHFILLMNNSAHLCSCLATVTREIVCRHYFSLMMHTHTAMFHIQLIRPRWYKNRDLDGKHEPFVFAAKFQDTELLKQPEINQEIFYLTALIQNNVDKWEQISKSTLDEKLFFGKVMGMAKKVTFKAVEKKDERIFEIFQRYLDELNDFEDELNSEIDTDDEANENSLQLQNPIKKPRKG</sequence>
<proteinExistence type="predicted"/>
<dbReference type="GO" id="GO:0008270">
    <property type="term" value="F:zinc ion binding"/>
    <property type="evidence" value="ECO:0007669"/>
    <property type="project" value="UniProtKB-KW"/>
</dbReference>
<comment type="caution">
    <text evidence="4">The sequence shown here is derived from an EMBL/GenBank/DDBJ whole genome shotgun (WGS) entry which is preliminary data.</text>
</comment>
<dbReference type="VEuPathDB" id="FungiDB:RhiirA1_391347"/>
<dbReference type="VEuPathDB" id="FungiDB:FUN_006561"/>
<organism evidence="4 5">
    <name type="scientific">Rhizophagus irregularis</name>
    <dbReference type="NCBI Taxonomy" id="588596"/>
    <lineage>
        <taxon>Eukaryota</taxon>
        <taxon>Fungi</taxon>
        <taxon>Fungi incertae sedis</taxon>
        <taxon>Mucoromycota</taxon>
        <taxon>Glomeromycotina</taxon>
        <taxon>Glomeromycetes</taxon>
        <taxon>Glomerales</taxon>
        <taxon>Glomeraceae</taxon>
        <taxon>Rhizophagus</taxon>
    </lineage>
</organism>
<dbReference type="PROSITE" id="PS50966">
    <property type="entry name" value="ZF_SWIM"/>
    <property type="match status" value="1"/>
</dbReference>
<dbReference type="AlphaFoldDB" id="A0A2N0S4F9"/>
<protein>
    <recommendedName>
        <fullName evidence="3">SWIM-type domain-containing protein</fullName>
    </recommendedName>
</protein>
<feature type="compositionally biased region" description="Acidic residues" evidence="2">
    <location>
        <begin position="300"/>
        <end position="310"/>
    </location>
</feature>
<gene>
    <name evidence="4" type="ORF">RhiirA1_391347</name>
</gene>
<feature type="domain" description="SWIM-type" evidence="3">
    <location>
        <begin position="150"/>
        <end position="184"/>
    </location>
</feature>
<evidence type="ECO:0000313" key="5">
    <source>
        <dbReference type="Proteomes" id="UP000232688"/>
    </source>
</evidence>
<dbReference type="Proteomes" id="UP000232688">
    <property type="component" value="Unassembled WGS sequence"/>
</dbReference>
<evidence type="ECO:0000256" key="2">
    <source>
        <dbReference type="SAM" id="MobiDB-lite"/>
    </source>
</evidence>